<protein>
    <submittedName>
        <fullName evidence="3">Uncharacterized protein</fullName>
    </submittedName>
</protein>
<reference evidence="3" key="1">
    <citation type="submission" date="2025-08" db="UniProtKB">
        <authorList>
            <consortium name="Ensembl"/>
        </authorList>
    </citation>
    <scope>IDENTIFICATION</scope>
</reference>
<accession>A0A8B9GZC3</accession>
<keyword evidence="2" id="KW-0472">Membrane</keyword>
<dbReference type="AlphaFoldDB" id="A0A8B9GZC3"/>
<keyword evidence="2" id="KW-0812">Transmembrane</keyword>
<proteinExistence type="predicted"/>
<feature type="transmembrane region" description="Helical" evidence="2">
    <location>
        <begin position="20"/>
        <end position="39"/>
    </location>
</feature>
<sequence length="146" mass="16300">MARALLKIQRYFRRKPVRFFSFILLYLTAGSLVFLHSGFSGDSAQVGREPLALAENGASTSEGRGLGLIGRVFKDTRRAARRFRPKGNGQDGPAWAGAGGRSRAAKERRSTKEIEDGRGKTRLFAVTIFILQVFFILNKARQKIRI</sequence>
<evidence type="ECO:0000256" key="2">
    <source>
        <dbReference type="SAM" id="Phobius"/>
    </source>
</evidence>
<keyword evidence="2" id="KW-1133">Transmembrane helix</keyword>
<feature type="compositionally biased region" description="Basic and acidic residues" evidence="1">
    <location>
        <begin position="104"/>
        <end position="114"/>
    </location>
</feature>
<dbReference type="Proteomes" id="UP000694621">
    <property type="component" value="Unplaced"/>
</dbReference>
<feature type="region of interest" description="Disordered" evidence="1">
    <location>
        <begin position="82"/>
        <end position="114"/>
    </location>
</feature>
<dbReference type="Ensembl" id="ENSAMXT00005005446.1">
    <property type="protein sequence ID" value="ENSAMXP00005004767.1"/>
    <property type="gene ID" value="ENSAMXG00005002978.1"/>
</dbReference>
<feature type="transmembrane region" description="Helical" evidence="2">
    <location>
        <begin position="123"/>
        <end position="140"/>
    </location>
</feature>
<evidence type="ECO:0000256" key="1">
    <source>
        <dbReference type="SAM" id="MobiDB-lite"/>
    </source>
</evidence>
<evidence type="ECO:0000313" key="3">
    <source>
        <dbReference type="Ensembl" id="ENSAMXP00005004767.1"/>
    </source>
</evidence>
<name>A0A8B9GZC3_ASTMX</name>
<evidence type="ECO:0000313" key="4">
    <source>
        <dbReference type="Proteomes" id="UP000694621"/>
    </source>
</evidence>
<organism evidence="3 4">
    <name type="scientific">Astyanax mexicanus</name>
    <name type="common">Blind cave fish</name>
    <name type="synonym">Astyanax fasciatus mexicanus</name>
    <dbReference type="NCBI Taxonomy" id="7994"/>
    <lineage>
        <taxon>Eukaryota</taxon>
        <taxon>Metazoa</taxon>
        <taxon>Chordata</taxon>
        <taxon>Craniata</taxon>
        <taxon>Vertebrata</taxon>
        <taxon>Euteleostomi</taxon>
        <taxon>Actinopterygii</taxon>
        <taxon>Neopterygii</taxon>
        <taxon>Teleostei</taxon>
        <taxon>Ostariophysi</taxon>
        <taxon>Characiformes</taxon>
        <taxon>Characoidei</taxon>
        <taxon>Acestrorhamphidae</taxon>
        <taxon>Acestrorhamphinae</taxon>
        <taxon>Astyanax</taxon>
    </lineage>
</organism>